<sequence>MDLLKGVSFAFILSIFLSIGLTFLPVHHLSVDWMLPSASHLVSSNPLERSIRILSNVRTYGRIERIERKNGKIYVTVSAGQRNLDANCLRDAYTILYQLTQRSAIEAAEIRFVNVLSNQKVGSVYGENKDFKNPLPNREQIVEFVKQHFQIEYN</sequence>
<dbReference type="Proteomes" id="UP000830167">
    <property type="component" value="Chromosome"/>
</dbReference>
<gene>
    <name evidence="2" type="ORF">LSG31_17895</name>
</gene>
<protein>
    <submittedName>
        <fullName evidence="2">Uncharacterized protein</fullName>
    </submittedName>
</protein>
<dbReference type="RefSeq" id="WP_347436423.1">
    <property type="nucleotide sequence ID" value="NZ_CP089291.1"/>
</dbReference>
<keyword evidence="1" id="KW-0472">Membrane</keyword>
<proteinExistence type="predicted"/>
<organism evidence="2 3">
    <name type="scientific">Fodinisporobacter ferrooxydans</name>
    <dbReference type="NCBI Taxonomy" id="2901836"/>
    <lineage>
        <taxon>Bacteria</taxon>
        <taxon>Bacillati</taxon>
        <taxon>Bacillota</taxon>
        <taxon>Bacilli</taxon>
        <taxon>Bacillales</taxon>
        <taxon>Alicyclobacillaceae</taxon>
        <taxon>Fodinisporobacter</taxon>
    </lineage>
</organism>
<accession>A0ABY4CGU6</accession>
<evidence type="ECO:0000313" key="2">
    <source>
        <dbReference type="EMBL" id="UOF89732.1"/>
    </source>
</evidence>
<evidence type="ECO:0000256" key="1">
    <source>
        <dbReference type="SAM" id="Phobius"/>
    </source>
</evidence>
<name>A0ABY4CGU6_9BACL</name>
<evidence type="ECO:0000313" key="3">
    <source>
        <dbReference type="Proteomes" id="UP000830167"/>
    </source>
</evidence>
<keyword evidence="3" id="KW-1185">Reference proteome</keyword>
<feature type="transmembrane region" description="Helical" evidence="1">
    <location>
        <begin position="6"/>
        <end position="26"/>
    </location>
</feature>
<keyword evidence="1" id="KW-1133">Transmembrane helix</keyword>
<reference evidence="2" key="1">
    <citation type="submission" date="2021-12" db="EMBL/GenBank/DDBJ databases">
        <title>Alicyclobacillaceae gen. nov., sp. nov., isolated from chalcocite enrichment system.</title>
        <authorList>
            <person name="Jiang Z."/>
        </authorList>
    </citation>
    <scope>NUCLEOTIDE SEQUENCE</scope>
    <source>
        <strain evidence="2">MYW30-H2</strain>
    </source>
</reference>
<dbReference type="EMBL" id="CP089291">
    <property type="protein sequence ID" value="UOF89732.1"/>
    <property type="molecule type" value="Genomic_DNA"/>
</dbReference>
<keyword evidence="1" id="KW-0812">Transmembrane</keyword>